<dbReference type="AlphaFoldDB" id="A0A2Z7C4D3"/>
<dbReference type="EMBL" id="KV001277">
    <property type="protein sequence ID" value="KZV39310.1"/>
    <property type="molecule type" value="Genomic_DNA"/>
</dbReference>
<reference evidence="1 2" key="1">
    <citation type="journal article" date="2015" name="Proc. Natl. Acad. Sci. U.S.A.">
        <title>The resurrection genome of Boea hygrometrica: A blueprint for survival of dehydration.</title>
        <authorList>
            <person name="Xiao L."/>
            <person name="Yang G."/>
            <person name="Zhang L."/>
            <person name="Yang X."/>
            <person name="Zhao S."/>
            <person name="Ji Z."/>
            <person name="Zhou Q."/>
            <person name="Hu M."/>
            <person name="Wang Y."/>
            <person name="Chen M."/>
            <person name="Xu Y."/>
            <person name="Jin H."/>
            <person name="Xiao X."/>
            <person name="Hu G."/>
            <person name="Bao F."/>
            <person name="Hu Y."/>
            <person name="Wan P."/>
            <person name="Li L."/>
            <person name="Deng X."/>
            <person name="Kuang T."/>
            <person name="Xiang C."/>
            <person name="Zhu J.K."/>
            <person name="Oliver M.J."/>
            <person name="He Y."/>
        </authorList>
    </citation>
    <scope>NUCLEOTIDE SEQUENCE [LARGE SCALE GENOMIC DNA]</scope>
    <source>
        <strain evidence="2">cv. XS01</strain>
    </source>
</reference>
<keyword evidence="2" id="KW-1185">Reference proteome</keyword>
<name>A0A2Z7C4D3_9LAMI</name>
<gene>
    <name evidence="1" type="ORF">F511_22967</name>
</gene>
<dbReference type="Proteomes" id="UP000250235">
    <property type="component" value="Unassembled WGS sequence"/>
</dbReference>
<keyword evidence="1" id="KW-0808">Transferase</keyword>
<sequence>MTTHLLNQTKPYLNAFAQARLLISSNHRNANYQQQGIRHAYVIITINSSCDQFLKSSADHCSQAPLLNLVVNAPPMLTNTCRFLDRSQATRNVCQQQLQI</sequence>
<evidence type="ECO:0000313" key="2">
    <source>
        <dbReference type="Proteomes" id="UP000250235"/>
    </source>
</evidence>
<protein>
    <submittedName>
        <fullName evidence="1">Putative galacturonosyltransferase-like 6</fullName>
    </submittedName>
</protein>
<accession>A0A2Z7C4D3</accession>
<evidence type="ECO:0000313" key="1">
    <source>
        <dbReference type="EMBL" id="KZV39310.1"/>
    </source>
</evidence>
<dbReference type="GO" id="GO:0016740">
    <property type="term" value="F:transferase activity"/>
    <property type="evidence" value="ECO:0007669"/>
    <property type="project" value="UniProtKB-KW"/>
</dbReference>
<organism evidence="1 2">
    <name type="scientific">Dorcoceras hygrometricum</name>
    <dbReference type="NCBI Taxonomy" id="472368"/>
    <lineage>
        <taxon>Eukaryota</taxon>
        <taxon>Viridiplantae</taxon>
        <taxon>Streptophyta</taxon>
        <taxon>Embryophyta</taxon>
        <taxon>Tracheophyta</taxon>
        <taxon>Spermatophyta</taxon>
        <taxon>Magnoliopsida</taxon>
        <taxon>eudicotyledons</taxon>
        <taxon>Gunneridae</taxon>
        <taxon>Pentapetalae</taxon>
        <taxon>asterids</taxon>
        <taxon>lamiids</taxon>
        <taxon>Lamiales</taxon>
        <taxon>Gesneriaceae</taxon>
        <taxon>Didymocarpoideae</taxon>
        <taxon>Trichosporeae</taxon>
        <taxon>Loxocarpinae</taxon>
        <taxon>Dorcoceras</taxon>
    </lineage>
</organism>
<proteinExistence type="predicted"/>